<feature type="region of interest" description="Disordered" evidence="1">
    <location>
        <begin position="1"/>
        <end position="20"/>
    </location>
</feature>
<proteinExistence type="predicted"/>
<gene>
    <name evidence="3" type="ORF">LIER_32490</name>
</gene>
<dbReference type="Gene3D" id="3.40.50.150">
    <property type="entry name" value="Vaccinia Virus protein VP39"/>
    <property type="match status" value="1"/>
</dbReference>
<reference evidence="3 4" key="1">
    <citation type="submission" date="2024-01" db="EMBL/GenBank/DDBJ databases">
        <title>The complete chloroplast genome sequence of Lithospermum erythrorhizon: insights into the phylogenetic relationship among Boraginaceae species and the maternal lineages of purple gromwells.</title>
        <authorList>
            <person name="Okada T."/>
            <person name="Watanabe K."/>
        </authorList>
    </citation>
    <scope>NUCLEOTIDE SEQUENCE [LARGE SCALE GENOMIC DNA]</scope>
</reference>
<dbReference type="Pfam" id="PF25276">
    <property type="entry name" value="DUF7870"/>
    <property type="match status" value="1"/>
</dbReference>
<dbReference type="SUPFAM" id="SSF53335">
    <property type="entry name" value="S-adenosyl-L-methionine-dependent methyltransferases"/>
    <property type="match status" value="1"/>
</dbReference>
<feature type="domain" description="DUF7870" evidence="2">
    <location>
        <begin position="109"/>
        <end position="203"/>
    </location>
</feature>
<comment type="caution">
    <text evidence="3">The sequence shown here is derived from an EMBL/GenBank/DDBJ whole genome shotgun (WGS) entry which is preliminary data.</text>
</comment>
<evidence type="ECO:0000313" key="4">
    <source>
        <dbReference type="Proteomes" id="UP001454036"/>
    </source>
</evidence>
<evidence type="ECO:0000259" key="2">
    <source>
        <dbReference type="Pfam" id="PF25276"/>
    </source>
</evidence>
<keyword evidence="4" id="KW-1185">Reference proteome</keyword>
<organism evidence="3 4">
    <name type="scientific">Lithospermum erythrorhizon</name>
    <name type="common">Purple gromwell</name>
    <name type="synonym">Lithospermum officinale var. erythrorhizon</name>
    <dbReference type="NCBI Taxonomy" id="34254"/>
    <lineage>
        <taxon>Eukaryota</taxon>
        <taxon>Viridiplantae</taxon>
        <taxon>Streptophyta</taxon>
        <taxon>Embryophyta</taxon>
        <taxon>Tracheophyta</taxon>
        <taxon>Spermatophyta</taxon>
        <taxon>Magnoliopsida</taxon>
        <taxon>eudicotyledons</taxon>
        <taxon>Gunneridae</taxon>
        <taxon>Pentapetalae</taxon>
        <taxon>asterids</taxon>
        <taxon>lamiids</taxon>
        <taxon>Boraginales</taxon>
        <taxon>Boraginaceae</taxon>
        <taxon>Boraginoideae</taxon>
        <taxon>Lithospermeae</taxon>
        <taxon>Lithospermum</taxon>
    </lineage>
</organism>
<dbReference type="PANTHER" id="PTHR44843:SF14">
    <property type="entry name" value="METHYLTRANSFERASE TYPE 11 DOMAIN-CONTAINING PROTEIN"/>
    <property type="match status" value="1"/>
</dbReference>
<accession>A0AAV3RXV3</accession>
<protein>
    <submittedName>
        <fullName evidence="3">Methyltransferase</fullName>
    </submittedName>
</protein>
<evidence type="ECO:0000256" key="1">
    <source>
        <dbReference type="SAM" id="MobiDB-lite"/>
    </source>
</evidence>
<dbReference type="GO" id="GO:0008168">
    <property type="term" value="F:methyltransferase activity"/>
    <property type="evidence" value="ECO:0007669"/>
    <property type="project" value="UniProtKB-KW"/>
</dbReference>
<dbReference type="Proteomes" id="UP001454036">
    <property type="component" value="Unassembled WGS sequence"/>
</dbReference>
<name>A0AAV3RXV3_LITER</name>
<keyword evidence="3" id="KW-0489">Methyltransferase</keyword>
<dbReference type="EMBL" id="BAABME010012519">
    <property type="protein sequence ID" value="GAA0185202.1"/>
    <property type="molecule type" value="Genomic_DNA"/>
</dbReference>
<dbReference type="InterPro" id="IPR029063">
    <property type="entry name" value="SAM-dependent_MTases_sf"/>
</dbReference>
<dbReference type="AlphaFoldDB" id="A0AAV3RXV3"/>
<sequence length="203" mass="23416">MSPKGIGRTLKPEGDFENGIDDPSMPAINEMAIPKQNKTFDIYAIEADKHFHDQYKYKKGVTLLPYAAWVRNESLFLEINQDPGDKSVVKGRGMRRVEPVQSSTGSTASHVNESVVSEKDFVVLKMDVEGTEFDLIPLLIITNWLFETRAICLIEEIFLECHYNKCQKCFPSERYPKYENTYGECLDIFTSHRDSEVLVHQWW</sequence>
<dbReference type="InterPro" id="IPR057192">
    <property type="entry name" value="DUF7870"/>
</dbReference>
<dbReference type="GO" id="GO:0032259">
    <property type="term" value="P:methylation"/>
    <property type="evidence" value="ECO:0007669"/>
    <property type="project" value="UniProtKB-KW"/>
</dbReference>
<dbReference type="PANTHER" id="PTHR44843">
    <property type="entry name" value="METHYLTRANSFERASE"/>
    <property type="match status" value="1"/>
</dbReference>
<evidence type="ECO:0000313" key="3">
    <source>
        <dbReference type="EMBL" id="GAA0185202.1"/>
    </source>
</evidence>
<keyword evidence="3" id="KW-0808">Transferase</keyword>